<dbReference type="EMBL" id="JAZHFS010000009">
    <property type="protein sequence ID" value="MEF2112944.1"/>
    <property type="molecule type" value="Genomic_DNA"/>
</dbReference>
<evidence type="ECO:0000313" key="1">
    <source>
        <dbReference type="EMBL" id="MEF2112944.1"/>
    </source>
</evidence>
<proteinExistence type="predicted"/>
<accession>A0ABU7UQ04</accession>
<comment type="caution">
    <text evidence="1">The sequence shown here is derived from an EMBL/GenBank/DDBJ whole genome shotgun (WGS) entry which is preliminary data.</text>
</comment>
<keyword evidence="2" id="KW-1185">Reference proteome</keyword>
<evidence type="ECO:0000313" key="2">
    <source>
        <dbReference type="Proteomes" id="UP001498469"/>
    </source>
</evidence>
<dbReference type="RefSeq" id="WP_216248109.1">
    <property type="nucleotide sequence ID" value="NZ_JAZHFS010000009.1"/>
</dbReference>
<protein>
    <recommendedName>
        <fullName evidence="3">Apea-like HEPN domain-containing protein</fullName>
    </recommendedName>
</protein>
<dbReference type="GeneID" id="83593305"/>
<dbReference type="Proteomes" id="UP001498469">
    <property type="component" value="Unassembled WGS sequence"/>
</dbReference>
<name>A0ABU7UQ04_9CLOT</name>
<organism evidence="1 2">
    <name type="scientific">Clostridium frigoriphilum</name>
    <dbReference type="NCBI Taxonomy" id="443253"/>
    <lineage>
        <taxon>Bacteria</taxon>
        <taxon>Bacillati</taxon>
        <taxon>Bacillota</taxon>
        <taxon>Clostridia</taxon>
        <taxon>Eubacteriales</taxon>
        <taxon>Clostridiaceae</taxon>
        <taxon>Clostridium</taxon>
    </lineage>
</organism>
<sequence length="200" mass="23306">MNQYLLDTQFATSELIKIIIFEENEMRNLKSKYKEKKSQHDLLYRDFIRKELDPDENFTEGQMMQSFYMQSKYYLEILQPIIEEIKILERSINIKDGSIRALSGALLQIAKQGISVVYRGLSGCPDGRIIKNESLKNIIWQARNQSIHYEESKFSPAVVSCFNNLQFASLSNINMAKDIFNLIGWNDYCDYEDDMVSLLG</sequence>
<gene>
    <name evidence="1" type="ORF">SJI18_11575</name>
</gene>
<evidence type="ECO:0008006" key="3">
    <source>
        <dbReference type="Google" id="ProtNLM"/>
    </source>
</evidence>
<reference evidence="1 2" key="1">
    <citation type="submission" date="2023-11" db="EMBL/GenBank/DDBJ databases">
        <title>Draft genome sequence of a psychrophilic Clostridium strain from permafrost water brine.</title>
        <authorList>
            <person name="Shcherbakova V.A."/>
            <person name="Trubitsyn V.E."/>
            <person name="Zakharyuk A.G."/>
        </authorList>
    </citation>
    <scope>NUCLEOTIDE SEQUENCE [LARGE SCALE GENOMIC DNA]</scope>
    <source>
        <strain evidence="1 2">14F</strain>
    </source>
</reference>